<protein>
    <recommendedName>
        <fullName evidence="2">MOSC domain-containing protein</fullName>
    </recommendedName>
</protein>
<accession>A0AA38VLT5</accession>
<evidence type="ECO:0000259" key="2">
    <source>
        <dbReference type="PROSITE" id="PS51340"/>
    </source>
</evidence>
<dbReference type="InterPro" id="IPR005302">
    <property type="entry name" value="MoCF_Sase_C"/>
</dbReference>
<dbReference type="PANTHER" id="PTHR14237:SF23">
    <property type="entry name" value="MOSC DOMAIN PROTEIN (AFU_ORTHOLOGUE AFUA_7G05900)"/>
    <property type="match status" value="1"/>
</dbReference>
<gene>
    <name evidence="3" type="ORF">NKR23_g8223</name>
</gene>
<dbReference type="PROSITE" id="PS51340">
    <property type="entry name" value="MOSC"/>
    <property type="match status" value="1"/>
</dbReference>
<keyword evidence="1" id="KW-0812">Transmembrane</keyword>
<organism evidence="3 4">
    <name type="scientific">Pleurostoma richardsiae</name>
    <dbReference type="NCBI Taxonomy" id="41990"/>
    <lineage>
        <taxon>Eukaryota</taxon>
        <taxon>Fungi</taxon>
        <taxon>Dikarya</taxon>
        <taxon>Ascomycota</taxon>
        <taxon>Pezizomycotina</taxon>
        <taxon>Sordariomycetes</taxon>
        <taxon>Sordariomycetidae</taxon>
        <taxon>Calosphaeriales</taxon>
        <taxon>Pleurostomataceae</taxon>
        <taxon>Pleurostoma</taxon>
    </lineage>
</organism>
<dbReference type="GO" id="GO:0030170">
    <property type="term" value="F:pyridoxal phosphate binding"/>
    <property type="evidence" value="ECO:0007669"/>
    <property type="project" value="InterPro"/>
</dbReference>
<dbReference type="EMBL" id="JANBVO010000028">
    <property type="protein sequence ID" value="KAJ9138934.1"/>
    <property type="molecule type" value="Genomic_DNA"/>
</dbReference>
<dbReference type="InterPro" id="IPR011037">
    <property type="entry name" value="Pyrv_Knase-like_insert_dom_sf"/>
</dbReference>
<feature type="transmembrane region" description="Helical" evidence="1">
    <location>
        <begin position="25"/>
        <end position="46"/>
    </location>
</feature>
<feature type="domain" description="MOSC" evidence="2">
    <location>
        <begin position="294"/>
        <end position="463"/>
    </location>
</feature>
<dbReference type="Pfam" id="PF03473">
    <property type="entry name" value="MOSC"/>
    <property type="match status" value="1"/>
</dbReference>
<dbReference type="SUPFAM" id="SSF50800">
    <property type="entry name" value="PK beta-barrel domain-like"/>
    <property type="match status" value="1"/>
</dbReference>
<evidence type="ECO:0000313" key="4">
    <source>
        <dbReference type="Proteomes" id="UP001174694"/>
    </source>
</evidence>
<dbReference type="SUPFAM" id="SSF141673">
    <property type="entry name" value="MOSC N-terminal domain-like"/>
    <property type="match status" value="1"/>
</dbReference>
<reference evidence="3" key="1">
    <citation type="submission" date="2022-07" db="EMBL/GenBank/DDBJ databases">
        <title>Fungi with potential for degradation of polypropylene.</title>
        <authorList>
            <person name="Gostincar C."/>
        </authorList>
    </citation>
    <scope>NUCLEOTIDE SEQUENCE</scope>
    <source>
        <strain evidence="3">EXF-13308</strain>
    </source>
</reference>
<dbReference type="PANTHER" id="PTHR14237">
    <property type="entry name" value="MOLYBDOPTERIN COFACTOR SULFURASE MOSC"/>
    <property type="match status" value="1"/>
</dbReference>
<evidence type="ECO:0000313" key="3">
    <source>
        <dbReference type="EMBL" id="KAJ9138934.1"/>
    </source>
</evidence>
<dbReference type="Pfam" id="PF03476">
    <property type="entry name" value="MOSC_N"/>
    <property type="match status" value="1"/>
</dbReference>
<name>A0AA38VLT5_9PEZI</name>
<comment type="caution">
    <text evidence="3">The sequence shown here is derived from an EMBL/GenBank/DDBJ whole genome shotgun (WGS) entry which is preliminary data.</text>
</comment>
<proteinExistence type="predicted"/>
<keyword evidence="1" id="KW-1133">Transmembrane helix</keyword>
<sequence length="473" mass="52590">METVNSTVAGAGAAGSGINFASLDASAVFLLIVTLCGFLLPVLLIFPPVPPRRSDALLETHVKLGIIDPRESNLRDQHSPDAAAAGAGGNTGRIKSLHVYPVKSCRGIEVTRARVLPVGLEFDRLFMFAQLKSQFPAAVASAVGDPTQEQQQHRWEFITQRQFPLLATVTVEVWQPDLAKCRTKGGGGGKPGADSTRSFVVLRFPWQDAGPLGWLSWVAAKLARGLRADPEKELVLPLEYPTAEEIRERGYPVERVRIWKETVEALNMACELPPELRLYLGVSNELALFRVDPARLREVYRCAPRREQAGYQPVTGFQDAYPLHMLNLSSVQDFDSQVPKDKALEKLDVRRFRANLIVSGPEPYDEETWKTIRFKPSATQQLDPAEFAVACRTVRCKLPNVDPDTGIRHPVEPDKSLRKFREVDEGAPKMGCLGMQLCPLFAKTDRPEYLESVLEVGMSLEVLQRGSHLYIKQ</sequence>
<keyword evidence="1" id="KW-0472">Membrane</keyword>
<evidence type="ECO:0000256" key="1">
    <source>
        <dbReference type="SAM" id="Phobius"/>
    </source>
</evidence>
<keyword evidence="4" id="KW-1185">Reference proteome</keyword>
<dbReference type="GO" id="GO:0003824">
    <property type="term" value="F:catalytic activity"/>
    <property type="evidence" value="ECO:0007669"/>
    <property type="project" value="InterPro"/>
</dbReference>
<dbReference type="Proteomes" id="UP001174694">
    <property type="component" value="Unassembled WGS sequence"/>
</dbReference>
<dbReference type="AlphaFoldDB" id="A0AA38VLT5"/>
<dbReference type="GO" id="GO:0030151">
    <property type="term" value="F:molybdenum ion binding"/>
    <property type="evidence" value="ECO:0007669"/>
    <property type="project" value="InterPro"/>
</dbReference>
<dbReference type="InterPro" id="IPR005303">
    <property type="entry name" value="MOCOS_middle"/>
</dbReference>